<evidence type="ECO:0008006" key="3">
    <source>
        <dbReference type="Google" id="ProtNLM"/>
    </source>
</evidence>
<accession>A0AAV3X5G4</accession>
<name>A0AAV3X5G4_9CYAN</name>
<comment type="caution">
    <text evidence="1">The sequence shown here is derived from an EMBL/GenBank/DDBJ whole genome shotgun (WGS) entry which is preliminary data.</text>
</comment>
<proteinExistence type="predicted"/>
<keyword evidence="2" id="KW-1185">Reference proteome</keyword>
<gene>
    <name evidence="1" type="ORF">MiSe_12020</name>
</gene>
<dbReference type="Proteomes" id="UP001050975">
    <property type="component" value="Unassembled WGS sequence"/>
</dbReference>
<reference evidence="1" key="1">
    <citation type="submission" date="2019-10" db="EMBL/GenBank/DDBJ databases">
        <title>Draft genome sequece of Microseira wollei NIES-4236.</title>
        <authorList>
            <person name="Yamaguchi H."/>
            <person name="Suzuki S."/>
            <person name="Kawachi M."/>
        </authorList>
    </citation>
    <scope>NUCLEOTIDE SEQUENCE</scope>
    <source>
        <strain evidence="1">NIES-4236</strain>
    </source>
</reference>
<sequence>MIEPPAEYDTTWKEALGKYFEPFLELVFPQVHDLVDWTKPPQSLDK</sequence>
<organism evidence="1 2">
    <name type="scientific">Microseira wollei NIES-4236</name>
    <dbReference type="NCBI Taxonomy" id="2530354"/>
    <lineage>
        <taxon>Bacteria</taxon>
        <taxon>Bacillati</taxon>
        <taxon>Cyanobacteriota</taxon>
        <taxon>Cyanophyceae</taxon>
        <taxon>Oscillatoriophycideae</taxon>
        <taxon>Aerosakkonematales</taxon>
        <taxon>Aerosakkonemataceae</taxon>
        <taxon>Microseira</taxon>
    </lineage>
</organism>
<dbReference type="EMBL" id="BLAY01000013">
    <property type="protein sequence ID" value="GET36451.1"/>
    <property type="molecule type" value="Genomic_DNA"/>
</dbReference>
<dbReference type="RefSeq" id="WP_307731190.1">
    <property type="nucleotide sequence ID" value="NZ_BLAY01000013.1"/>
</dbReference>
<protein>
    <recommendedName>
        <fullName evidence="3">Transposase</fullName>
    </recommendedName>
</protein>
<evidence type="ECO:0000313" key="1">
    <source>
        <dbReference type="EMBL" id="GET36451.1"/>
    </source>
</evidence>
<evidence type="ECO:0000313" key="2">
    <source>
        <dbReference type="Proteomes" id="UP001050975"/>
    </source>
</evidence>
<dbReference type="AlphaFoldDB" id="A0AAV3X5G4"/>